<dbReference type="InterPro" id="IPR013154">
    <property type="entry name" value="ADH-like_N"/>
</dbReference>
<dbReference type="Pfam" id="PF08240">
    <property type="entry name" value="ADH_N"/>
    <property type="match status" value="1"/>
</dbReference>
<dbReference type="SUPFAM" id="SSF51735">
    <property type="entry name" value="NAD(P)-binding Rossmann-fold domains"/>
    <property type="match status" value="1"/>
</dbReference>
<dbReference type="Pfam" id="PF13602">
    <property type="entry name" value="ADH_zinc_N_2"/>
    <property type="match status" value="1"/>
</dbReference>
<organism evidence="2 3">
    <name type="scientific">Brevibacterium casei</name>
    <dbReference type="NCBI Taxonomy" id="33889"/>
    <lineage>
        <taxon>Bacteria</taxon>
        <taxon>Bacillati</taxon>
        <taxon>Actinomycetota</taxon>
        <taxon>Actinomycetes</taxon>
        <taxon>Micrococcales</taxon>
        <taxon>Brevibacteriaceae</taxon>
        <taxon>Brevibacterium</taxon>
    </lineage>
</organism>
<dbReference type="AlphaFoldDB" id="A0A7T3ZZZ4"/>
<dbReference type="CDD" id="cd05289">
    <property type="entry name" value="MDR_like_2"/>
    <property type="match status" value="1"/>
</dbReference>
<dbReference type="InterPro" id="IPR020843">
    <property type="entry name" value="ER"/>
</dbReference>
<dbReference type="Gene3D" id="3.40.50.720">
    <property type="entry name" value="NAD(P)-binding Rossmann-like Domain"/>
    <property type="match status" value="1"/>
</dbReference>
<dbReference type="PANTHER" id="PTHR11695">
    <property type="entry name" value="ALCOHOL DEHYDROGENASE RELATED"/>
    <property type="match status" value="1"/>
</dbReference>
<evidence type="ECO:0000313" key="3">
    <source>
        <dbReference type="Proteomes" id="UP000595374"/>
    </source>
</evidence>
<dbReference type="PANTHER" id="PTHR11695:SF294">
    <property type="entry name" value="RETICULON-4-INTERACTING PROTEIN 1, MITOCHONDRIAL"/>
    <property type="match status" value="1"/>
</dbReference>
<dbReference type="EMBL" id="CP065989">
    <property type="protein sequence ID" value="QQB14814.1"/>
    <property type="molecule type" value="Genomic_DNA"/>
</dbReference>
<protein>
    <submittedName>
        <fullName evidence="2">NADP-dependent oxidoreductase</fullName>
    </submittedName>
</protein>
<dbReference type="SUPFAM" id="SSF50129">
    <property type="entry name" value="GroES-like"/>
    <property type="match status" value="1"/>
</dbReference>
<feature type="domain" description="Enoyl reductase (ER)" evidence="1">
    <location>
        <begin position="18"/>
        <end position="312"/>
    </location>
</feature>
<reference evidence="2 3" key="1">
    <citation type="submission" date="2020-12" db="EMBL/GenBank/DDBJ databases">
        <title>FDA dAtabase for Regulatory Grade micrObial Sequences (FDA-ARGOS): Supporting development and validation of Infectious Disease Dx tests.</title>
        <authorList>
            <person name="Sproer C."/>
            <person name="Gronow S."/>
            <person name="Severitt S."/>
            <person name="Schroder I."/>
            <person name="Tallon L."/>
            <person name="Sadzewicz L."/>
            <person name="Zhao X."/>
            <person name="Boylan J."/>
            <person name="Ott S."/>
            <person name="Bowen H."/>
            <person name="Vavikolanu K."/>
            <person name="Mehta A."/>
            <person name="Aluvathingal J."/>
            <person name="Nadendla S."/>
            <person name="Lowell S."/>
            <person name="Myers T."/>
            <person name="Yan Y."/>
            <person name="Sichtig H."/>
        </authorList>
    </citation>
    <scope>NUCLEOTIDE SEQUENCE [LARGE SCALE GENOMIC DNA]</scope>
    <source>
        <strain evidence="2 3">FDAARGOS_990</strain>
    </source>
</reference>
<proteinExistence type="predicted"/>
<dbReference type="InterPro" id="IPR011032">
    <property type="entry name" value="GroES-like_sf"/>
</dbReference>
<dbReference type="InterPro" id="IPR050700">
    <property type="entry name" value="YIM1/Zinc_Alcohol_DH_Fams"/>
</dbReference>
<gene>
    <name evidence="2" type="ORF">I6H47_02195</name>
</gene>
<evidence type="ECO:0000313" key="2">
    <source>
        <dbReference type="EMBL" id="QQB14814.1"/>
    </source>
</evidence>
<dbReference type="RefSeq" id="WP_198499861.1">
    <property type="nucleotide sequence ID" value="NZ_CP065989.1"/>
</dbReference>
<dbReference type="SMART" id="SM00829">
    <property type="entry name" value="PKS_ER"/>
    <property type="match status" value="1"/>
</dbReference>
<name>A0A7T3ZZZ4_9MICO</name>
<dbReference type="InterPro" id="IPR036291">
    <property type="entry name" value="NAD(P)-bd_dom_sf"/>
</dbReference>
<accession>A0A7T3ZZZ4</accession>
<sequence length="328" mass="33424">MSADPPVTARMVRFDRFGGDDVLHVSRLGVSAPDALQVSVAVAAAGVNPVDVRIRSGRYPGVGEDRLPYTLGRDVAGVVVECGAQAEKFSVGDAVFGMVDMHGGGYAERVVVDQHALTTTPAGVDAVRAGSIPTAGLTAWQGLFRYGRVTAGSTVLIQGGTGGVGHFAIQFAKAAGARVITTTSTPHVAFARELGADVVIDYETQDLSGVTGVDVVLDLVGGAARAASWAVLVPGGVLVTTRDAPSQEEARAHGVRALRFTVEADGAELAEIARLVAAGTVTPHISATHPLEQAAAALTDIESGHTVGKVVLEVDPGSTDSGSTELGS</sequence>
<dbReference type="GO" id="GO:0016491">
    <property type="term" value="F:oxidoreductase activity"/>
    <property type="evidence" value="ECO:0007669"/>
    <property type="project" value="InterPro"/>
</dbReference>
<dbReference type="Proteomes" id="UP000595374">
    <property type="component" value="Chromosome"/>
</dbReference>
<dbReference type="Gene3D" id="3.90.180.10">
    <property type="entry name" value="Medium-chain alcohol dehydrogenases, catalytic domain"/>
    <property type="match status" value="1"/>
</dbReference>
<evidence type="ECO:0000259" key="1">
    <source>
        <dbReference type="SMART" id="SM00829"/>
    </source>
</evidence>